<keyword evidence="1" id="KW-0833">Ubl conjugation pathway</keyword>
<dbReference type="InterPro" id="IPR039795">
    <property type="entry name" value="LTN1/Rkr1"/>
</dbReference>
<evidence type="ECO:0000259" key="3">
    <source>
        <dbReference type="Pfam" id="PF22958"/>
    </source>
</evidence>
<dbReference type="AlphaFoldDB" id="A0AAP0WUQ8"/>
<dbReference type="Pfam" id="PF22958">
    <property type="entry name" value="Ltn1_1st"/>
    <property type="match status" value="1"/>
</dbReference>
<keyword evidence="1" id="KW-0479">Metal-binding</keyword>
<dbReference type="Gene3D" id="1.25.10.10">
    <property type="entry name" value="Leucine-rich Repeat Variant"/>
    <property type="match status" value="1"/>
</dbReference>
<dbReference type="GO" id="GO:0061630">
    <property type="term" value="F:ubiquitin protein ligase activity"/>
    <property type="evidence" value="ECO:0007669"/>
    <property type="project" value="UniProtKB-UniRule"/>
</dbReference>
<comment type="function">
    <text evidence="1">E3 ubiquitin-protein ligase. Component of the ribosome quality control complex (RQC), a ribosome-associated complex that mediates ubiquitination and extraction of incompletely synthesized nascent chains for proteasomal degradation.</text>
</comment>
<dbReference type="PANTHER" id="PTHR12389">
    <property type="entry name" value="ZINC FINGER PROTEIN 294"/>
    <property type="match status" value="1"/>
</dbReference>
<dbReference type="EC" id="2.3.2.27" evidence="1"/>
<evidence type="ECO:0000256" key="1">
    <source>
        <dbReference type="RuleBase" id="RU367090"/>
    </source>
</evidence>
<dbReference type="Proteomes" id="UP001415857">
    <property type="component" value="Unassembled WGS sequence"/>
</dbReference>
<dbReference type="InterPro" id="IPR011989">
    <property type="entry name" value="ARM-like"/>
</dbReference>
<dbReference type="SUPFAM" id="SSF48371">
    <property type="entry name" value="ARM repeat"/>
    <property type="match status" value="1"/>
</dbReference>
<dbReference type="EMBL" id="JBBPBK010000008">
    <property type="protein sequence ID" value="KAK9280494.1"/>
    <property type="molecule type" value="Genomic_DNA"/>
</dbReference>
<keyword evidence="1" id="KW-0808">Transferase</keyword>
<dbReference type="InterPro" id="IPR054476">
    <property type="entry name" value="Ltn1_N"/>
</dbReference>
<evidence type="ECO:0000313" key="4">
    <source>
        <dbReference type="EMBL" id="KAK9280494.1"/>
    </source>
</evidence>
<dbReference type="GO" id="GO:0005829">
    <property type="term" value="C:cytosol"/>
    <property type="evidence" value="ECO:0007669"/>
    <property type="project" value="UniProtKB-UniRule"/>
</dbReference>
<comment type="catalytic activity">
    <reaction evidence="1">
        <text>S-ubiquitinyl-[E2 ubiquitin-conjugating enzyme]-L-cysteine + [acceptor protein]-L-lysine = [E2 ubiquitin-conjugating enzyme]-L-cysteine + N(6)-ubiquitinyl-[acceptor protein]-L-lysine.</text>
        <dbReference type="EC" id="2.3.2.27"/>
    </reaction>
</comment>
<organism evidence="4 5">
    <name type="scientific">Liquidambar formosana</name>
    <name type="common">Formosan gum</name>
    <dbReference type="NCBI Taxonomy" id="63359"/>
    <lineage>
        <taxon>Eukaryota</taxon>
        <taxon>Viridiplantae</taxon>
        <taxon>Streptophyta</taxon>
        <taxon>Embryophyta</taxon>
        <taxon>Tracheophyta</taxon>
        <taxon>Spermatophyta</taxon>
        <taxon>Magnoliopsida</taxon>
        <taxon>eudicotyledons</taxon>
        <taxon>Gunneridae</taxon>
        <taxon>Pentapetalae</taxon>
        <taxon>Saxifragales</taxon>
        <taxon>Altingiaceae</taxon>
        <taxon>Liquidambar</taxon>
    </lineage>
</organism>
<dbReference type="GO" id="GO:1990116">
    <property type="term" value="P:ribosome-associated ubiquitin-dependent protein catabolic process"/>
    <property type="evidence" value="ECO:0007669"/>
    <property type="project" value="UniProtKB-UniRule"/>
</dbReference>
<comment type="subunit">
    <text evidence="1">Component of the ribosome quality control complex (RQC).</text>
</comment>
<evidence type="ECO:0000313" key="5">
    <source>
        <dbReference type="Proteomes" id="UP001415857"/>
    </source>
</evidence>
<keyword evidence="1" id="KW-0863">Zinc-finger</keyword>
<reference evidence="4 5" key="1">
    <citation type="journal article" date="2024" name="Plant J.">
        <title>Genome sequences and population genomics reveal climatic adaptation and genomic divergence between two closely related sweetgum species.</title>
        <authorList>
            <person name="Xu W.Q."/>
            <person name="Ren C.Q."/>
            <person name="Zhang X.Y."/>
            <person name="Comes H.P."/>
            <person name="Liu X.H."/>
            <person name="Li Y.G."/>
            <person name="Kettle C.J."/>
            <person name="Jalonen R."/>
            <person name="Gaisberger H."/>
            <person name="Ma Y.Z."/>
            <person name="Qiu Y.X."/>
        </authorList>
    </citation>
    <scope>NUCLEOTIDE SEQUENCE [LARGE SCALE GENOMIC DNA]</scope>
    <source>
        <strain evidence="4">Hangzhou</strain>
    </source>
</reference>
<protein>
    <recommendedName>
        <fullName evidence="1">E3 ubiquitin-protein ligase listerin</fullName>
        <ecNumber evidence="1">2.3.2.27</ecNumber>
    </recommendedName>
    <alternativeName>
        <fullName evidence="1">RING-type E3 ubiquitin transferase listerin</fullName>
    </alternativeName>
</protein>
<dbReference type="GO" id="GO:0043023">
    <property type="term" value="F:ribosomal large subunit binding"/>
    <property type="evidence" value="ECO:0007669"/>
    <property type="project" value="TreeGrafter"/>
</dbReference>
<name>A0AAP0WUQ8_LIQFO</name>
<comment type="pathway">
    <text evidence="1">Protein modification; protein ubiquitination.</text>
</comment>
<feature type="domain" description="E3 ubiquitin-protein ligase listerin N-terminal" evidence="3">
    <location>
        <begin position="58"/>
        <end position="386"/>
    </location>
</feature>
<keyword evidence="5" id="KW-1185">Reference proteome</keyword>
<dbReference type="InterPro" id="IPR016024">
    <property type="entry name" value="ARM-type_fold"/>
</dbReference>
<accession>A0AAP0WUQ8</accession>
<feature type="compositionally biased region" description="Basic and acidic residues" evidence="2">
    <location>
        <begin position="1"/>
        <end position="10"/>
    </location>
</feature>
<sequence>MGKQKGEAARSKARPSSSSLAASLVPSGAAAIGFGGYIGSSRLDSSIASEDSNPFTDIDSEVAQHLKRLSRKDPTTKLKALTTLSVLLKQKTGKDVVPIIPQWTFEYKRLLLDYNREVRRATHDTMTNLVTIVGRDLAPHLKTLMGPWWFSQFDPVSEVSQAAKRSLQAAFPAQEKRLDALMLCTAEIFIYLEENLKLTPQNMSDKAVAFDELEEMHQQVISSSLLALATLLDVLVSMQLERPGFENITSEPKHASKARSTAISSAENLFSTHKYFLDFLKSRSTAIRSATYSVLRSFIKNIPHAFNEENMKTLAAAILGSFQEKDPACHSSMWDAMLLFSKRFPDSWTSSNVQKTLLNRFWQFLRNGCFGSQQVSYPVLVLFLDTVPPKAIAGEKFFLDFFQNLWAGRNPSHASYADQLVFFLAFRECFLWGLHNASRYCDGVDTIYHFQVTLVNNILVKLLWHDYLLFGSSKNQDSDLSGKSRDTSVDSVQHSYENTVETLIIKYPKSYMQELGKCIIEILSGIYSLGDVLLSAFSATFQENCLEIFQQTENIERLPESVDHVIKFLLLVEQHAVQKGETWPLIHLVGPMLAKAFPLIRSLDSPDAVRLLTVAVLIFGPRKIIQELFVHNKEQSCSHFSDRNRELDREDFIHVFTEIFIPWCLHGNNCSTSARLDLLLALLDDEFFAEQWCSVVTCATNLECSEAGPGSIDSNNMAVLAMLIEKAWEEIKKRKELDSNHLQGSCTDHWHHELLDTAAVSVACSIPPFRTFDAQFVRAVLGGSTEDNQSSFLSRNAMILIFEELFRKLLTFIMESSFTWVRDAGSLLTAEAKYPVPESKSSINMLEMAQFALQILDRSFFCLNTFDEESELLTRISAAIFIFDWEYSMMKTSVDALDQESVKRIKARLDFGESVHAFHCKISNQFWKSLSIQNRKRLESILIQSIRFAIFKEDKLNTNKVTSLCCLWMLQVLECISQDEY</sequence>
<dbReference type="GO" id="GO:1990112">
    <property type="term" value="C:RQC complex"/>
    <property type="evidence" value="ECO:0007669"/>
    <property type="project" value="UniProtKB-UniRule"/>
</dbReference>
<dbReference type="GO" id="GO:0072344">
    <property type="term" value="P:rescue of stalled ribosome"/>
    <property type="evidence" value="ECO:0007669"/>
    <property type="project" value="UniProtKB-UniRule"/>
</dbReference>
<proteinExistence type="inferred from homology"/>
<dbReference type="GO" id="GO:0008270">
    <property type="term" value="F:zinc ion binding"/>
    <property type="evidence" value="ECO:0007669"/>
    <property type="project" value="UniProtKB-KW"/>
</dbReference>
<dbReference type="PANTHER" id="PTHR12389:SF0">
    <property type="entry name" value="E3 UBIQUITIN-PROTEIN LIGASE LISTERIN"/>
    <property type="match status" value="1"/>
</dbReference>
<comment type="similarity">
    <text evidence="1">Belongs to the LTN1 family.</text>
</comment>
<keyword evidence="1" id="KW-0862">Zinc</keyword>
<gene>
    <name evidence="4" type="ORF">L1049_014186</name>
</gene>
<comment type="caution">
    <text evidence="4">The sequence shown here is derived from an EMBL/GenBank/DDBJ whole genome shotgun (WGS) entry which is preliminary data.</text>
</comment>
<feature type="region of interest" description="Disordered" evidence="2">
    <location>
        <begin position="1"/>
        <end position="20"/>
    </location>
</feature>
<evidence type="ECO:0000256" key="2">
    <source>
        <dbReference type="SAM" id="MobiDB-lite"/>
    </source>
</evidence>